<dbReference type="InterPro" id="IPR018114">
    <property type="entry name" value="TRYPSIN_HIS"/>
</dbReference>
<keyword evidence="2" id="KW-0378">Hydrolase</keyword>
<dbReference type="OrthoDB" id="5597713at2759"/>
<dbReference type="InterPro" id="IPR051333">
    <property type="entry name" value="CLIP_Serine_Protease"/>
</dbReference>
<feature type="domain" description="Peptidase S1" evidence="5">
    <location>
        <begin position="40"/>
        <end position="247"/>
    </location>
</feature>
<dbReference type="GO" id="GO:0004252">
    <property type="term" value="F:serine-type endopeptidase activity"/>
    <property type="evidence" value="ECO:0007669"/>
    <property type="project" value="InterPro"/>
</dbReference>
<protein>
    <submittedName>
        <fullName evidence="6">(African queen) hypothetical protein</fullName>
    </submittedName>
</protein>
<dbReference type="PRINTS" id="PR00722">
    <property type="entry name" value="CHYMOTRYPSIN"/>
</dbReference>
<dbReference type="AlphaFoldDB" id="A0A8J2Q863"/>
<dbReference type="GO" id="GO:0006508">
    <property type="term" value="P:proteolysis"/>
    <property type="evidence" value="ECO:0007669"/>
    <property type="project" value="UniProtKB-KW"/>
</dbReference>
<dbReference type="EMBL" id="CAKASE010000043">
    <property type="protein sequence ID" value="CAG9558917.1"/>
    <property type="molecule type" value="Genomic_DNA"/>
</dbReference>
<dbReference type="InterPro" id="IPR001314">
    <property type="entry name" value="Peptidase_S1A"/>
</dbReference>
<comment type="caution">
    <text evidence="6">The sequence shown here is derived from an EMBL/GenBank/DDBJ whole genome shotgun (WGS) entry which is preliminary data.</text>
</comment>
<keyword evidence="7" id="KW-1185">Reference proteome</keyword>
<feature type="compositionally biased region" description="Acidic residues" evidence="3">
    <location>
        <begin position="373"/>
        <end position="384"/>
    </location>
</feature>
<evidence type="ECO:0000259" key="5">
    <source>
        <dbReference type="PROSITE" id="PS50240"/>
    </source>
</evidence>
<accession>A0A8J2Q863</accession>
<dbReference type="Gene3D" id="2.40.10.10">
    <property type="entry name" value="Trypsin-like serine proteases"/>
    <property type="match status" value="2"/>
</dbReference>
<keyword evidence="2" id="KW-0720">Serine protease</keyword>
<dbReference type="InterPro" id="IPR033116">
    <property type="entry name" value="TRYPSIN_SER"/>
</dbReference>
<dbReference type="PROSITE" id="PS50240">
    <property type="entry name" value="TRYPSIN_DOM"/>
    <property type="match status" value="1"/>
</dbReference>
<dbReference type="SMART" id="SM00020">
    <property type="entry name" value="Tryp_SPc"/>
    <property type="match status" value="1"/>
</dbReference>
<dbReference type="CDD" id="cd00190">
    <property type="entry name" value="Tryp_SPc"/>
    <property type="match status" value="1"/>
</dbReference>
<dbReference type="Pfam" id="PF00089">
    <property type="entry name" value="Trypsin"/>
    <property type="match status" value="2"/>
</dbReference>
<keyword evidence="4" id="KW-0732">Signal</keyword>
<evidence type="ECO:0000256" key="1">
    <source>
        <dbReference type="ARBA" id="ARBA00023157"/>
    </source>
</evidence>
<dbReference type="InterPro" id="IPR009003">
    <property type="entry name" value="Peptidase_S1_PA"/>
</dbReference>
<gene>
    <name evidence="6" type="ORF">DCHRY22_LOCUS883</name>
</gene>
<feature type="region of interest" description="Disordered" evidence="3">
    <location>
        <begin position="253"/>
        <end position="384"/>
    </location>
</feature>
<evidence type="ECO:0000313" key="7">
    <source>
        <dbReference type="Proteomes" id="UP000789524"/>
    </source>
</evidence>
<dbReference type="Proteomes" id="UP000789524">
    <property type="component" value="Unassembled WGS sequence"/>
</dbReference>
<dbReference type="SUPFAM" id="SSF50494">
    <property type="entry name" value="Trypsin-like serine proteases"/>
    <property type="match status" value="1"/>
</dbReference>
<evidence type="ECO:0000256" key="3">
    <source>
        <dbReference type="SAM" id="MobiDB-lite"/>
    </source>
</evidence>
<dbReference type="PANTHER" id="PTHR24260">
    <property type="match status" value="1"/>
</dbReference>
<reference evidence="6" key="1">
    <citation type="submission" date="2021-09" db="EMBL/GenBank/DDBJ databases">
        <authorList>
            <person name="Martin H S."/>
        </authorList>
    </citation>
    <scope>NUCLEOTIDE SEQUENCE</scope>
</reference>
<dbReference type="PROSITE" id="PS00135">
    <property type="entry name" value="TRYPSIN_SER"/>
    <property type="match status" value="1"/>
</dbReference>
<keyword evidence="2" id="KW-0645">Protease</keyword>
<feature type="signal peptide" evidence="4">
    <location>
        <begin position="1"/>
        <end position="19"/>
    </location>
</feature>
<dbReference type="InterPro" id="IPR001254">
    <property type="entry name" value="Trypsin_dom"/>
</dbReference>
<feature type="compositionally biased region" description="Low complexity" evidence="3">
    <location>
        <begin position="259"/>
        <end position="369"/>
    </location>
</feature>
<feature type="chain" id="PRO_5035208496" evidence="4">
    <location>
        <begin position="20"/>
        <end position="416"/>
    </location>
</feature>
<dbReference type="InterPro" id="IPR043504">
    <property type="entry name" value="Peptidase_S1_PA_chymotrypsin"/>
</dbReference>
<evidence type="ECO:0000256" key="4">
    <source>
        <dbReference type="SAM" id="SignalP"/>
    </source>
</evidence>
<dbReference type="PANTHER" id="PTHR24260:SF148">
    <property type="entry name" value="IP09309P-RELATED"/>
    <property type="match status" value="1"/>
</dbReference>
<proteinExistence type="predicted"/>
<evidence type="ECO:0000313" key="6">
    <source>
        <dbReference type="EMBL" id="CAG9558917.1"/>
    </source>
</evidence>
<name>A0A8J2Q863_9NEOP</name>
<keyword evidence="1" id="KW-1015">Disulfide bond</keyword>
<evidence type="ECO:0000256" key="2">
    <source>
        <dbReference type="RuleBase" id="RU363034"/>
    </source>
</evidence>
<dbReference type="PROSITE" id="PS00134">
    <property type="entry name" value="TRYPSIN_HIS"/>
    <property type="match status" value="1"/>
</dbReference>
<organism evidence="6 7">
    <name type="scientific">Danaus chrysippus</name>
    <name type="common">African queen</name>
    <dbReference type="NCBI Taxonomy" id="151541"/>
    <lineage>
        <taxon>Eukaryota</taxon>
        <taxon>Metazoa</taxon>
        <taxon>Ecdysozoa</taxon>
        <taxon>Arthropoda</taxon>
        <taxon>Hexapoda</taxon>
        <taxon>Insecta</taxon>
        <taxon>Pterygota</taxon>
        <taxon>Neoptera</taxon>
        <taxon>Endopterygota</taxon>
        <taxon>Lepidoptera</taxon>
        <taxon>Glossata</taxon>
        <taxon>Ditrysia</taxon>
        <taxon>Papilionoidea</taxon>
        <taxon>Nymphalidae</taxon>
        <taxon>Danainae</taxon>
        <taxon>Danaini</taxon>
        <taxon>Danaina</taxon>
        <taxon>Danaus</taxon>
        <taxon>Anosia</taxon>
    </lineage>
</organism>
<sequence>MLWLAVLFGLALATNQVLGEQVTPGFLENIDNKEAWDARIVSGWKAYPGQHPHMVSLRMVNNVGTVQACGGSIVSRQWVISAAHCTARQVTILVRAGVTNLTRPEFFTETQEYYMYPTYNPTNPGLVQPNDIAMVKLQISLTYSRPTTEHLLWVYLRGVSNAACTNIFTSKYVTENTICAKFFNVTSQSICQGDSGGPLVHVSSDDVHTLVGVSSFVASAPIGCHSGIPGAFIRPGPFHSWFTQISGIDFENPVEDETTTTPTSTTTAAPTTTASPTTITFAPSTTSTSAPSTTSSSTSAPSTITSTSAPSTTSSSTSAPSTTTSTSAPSTTSSTYAPSTTTLSPITTTAAPSTTTLSPSTSLAPTTPTTPAPEEEEEEDDPELEDLLKRLEVKVKVRVRLSKYLKKKKQLQEKSL</sequence>